<dbReference type="SUPFAM" id="SSF53474">
    <property type="entry name" value="alpha/beta-Hydrolases"/>
    <property type="match status" value="1"/>
</dbReference>
<dbReference type="Proteomes" id="UP001153620">
    <property type="component" value="Chromosome 3"/>
</dbReference>
<feature type="signal peptide" evidence="6">
    <location>
        <begin position="1"/>
        <end position="19"/>
    </location>
</feature>
<dbReference type="AlphaFoldDB" id="A0A9N9WWX3"/>
<keyword evidence="9" id="KW-1185">Reference proteome</keyword>
<dbReference type="EMBL" id="OU895879">
    <property type="protein sequence ID" value="CAG9809359.1"/>
    <property type="molecule type" value="Genomic_DNA"/>
</dbReference>
<dbReference type="InterPro" id="IPR019819">
    <property type="entry name" value="Carboxylesterase_B_CS"/>
</dbReference>
<evidence type="ECO:0000313" key="9">
    <source>
        <dbReference type="Proteomes" id="UP001153620"/>
    </source>
</evidence>
<dbReference type="InterPro" id="IPR029058">
    <property type="entry name" value="AB_hydrolase_fold"/>
</dbReference>
<evidence type="ECO:0000256" key="1">
    <source>
        <dbReference type="ARBA" id="ARBA00005964"/>
    </source>
</evidence>
<evidence type="ECO:0000256" key="3">
    <source>
        <dbReference type="ARBA" id="ARBA00022801"/>
    </source>
</evidence>
<evidence type="ECO:0000256" key="4">
    <source>
        <dbReference type="ARBA" id="ARBA00023157"/>
    </source>
</evidence>
<keyword evidence="5" id="KW-0325">Glycoprotein</keyword>
<reference evidence="8" key="2">
    <citation type="submission" date="2022-10" db="EMBL/GenBank/DDBJ databases">
        <authorList>
            <consortium name="ENA_rothamsted_submissions"/>
            <consortium name="culmorum"/>
            <person name="King R."/>
        </authorList>
    </citation>
    <scope>NUCLEOTIDE SEQUENCE</scope>
</reference>
<reference evidence="8" key="1">
    <citation type="submission" date="2022-01" db="EMBL/GenBank/DDBJ databases">
        <authorList>
            <person name="King R."/>
        </authorList>
    </citation>
    <scope>NUCLEOTIDE SEQUENCE</scope>
</reference>
<dbReference type="PROSITE" id="PS00941">
    <property type="entry name" value="CARBOXYLESTERASE_B_2"/>
    <property type="match status" value="1"/>
</dbReference>
<evidence type="ECO:0000256" key="5">
    <source>
        <dbReference type="ARBA" id="ARBA00023180"/>
    </source>
</evidence>
<keyword evidence="6" id="KW-0732">Signal</keyword>
<evidence type="ECO:0000313" key="8">
    <source>
        <dbReference type="EMBL" id="CAG9809359.1"/>
    </source>
</evidence>
<keyword evidence="3 6" id="KW-0378">Hydrolase</keyword>
<proteinExistence type="inferred from homology"/>
<organism evidence="8 9">
    <name type="scientific">Chironomus riparius</name>
    <dbReference type="NCBI Taxonomy" id="315576"/>
    <lineage>
        <taxon>Eukaryota</taxon>
        <taxon>Metazoa</taxon>
        <taxon>Ecdysozoa</taxon>
        <taxon>Arthropoda</taxon>
        <taxon>Hexapoda</taxon>
        <taxon>Insecta</taxon>
        <taxon>Pterygota</taxon>
        <taxon>Neoptera</taxon>
        <taxon>Endopterygota</taxon>
        <taxon>Diptera</taxon>
        <taxon>Nematocera</taxon>
        <taxon>Chironomoidea</taxon>
        <taxon>Chironomidae</taxon>
        <taxon>Chironominae</taxon>
        <taxon>Chironomus</taxon>
    </lineage>
</organism>
<comment type="similarity">
    <text evidence="1 6">Belongs to the type-B carboxylesterase/lipase family.</text>
</comment>
<evidence type="ECO:0000256" key="6">
    <source>
        <dbReference type="RuleBase" id="RU361235"/>
    </source>
</evidence>
<keyword evidence="2" id="KW-0719">Serine esterase</keyword>
<gene>
    <name evidence="8" type="ORF">CHIRRI_LOCUS12186</name>
</gene>
<dbReference type="InterPro" id="IPR050309">
    <property type="entry name" value="Type-B_Carboxylest/Lipase"/>
</dbReference>
<keyword evidence="4" id="KW-1015">Disulfide bond</keyword>
<feature type="domain" description="Carboxylesterase type B" evidence="7">
    <location>
        <begin position="26"/>
        <end position="561"/>
    </location>
</feature>
<evidence type="ECO:0000259" key="7">
    <source>
        <dbReference type="Pfam" id="PF00135"/>
    </source>
</evidence>
<dbReference type="InterPro" id="IPR002018">
    <property type="entry name" value="CarbesteraseB"/>
</dbReference>
<evidence type="ECO:0000256" key="2">
    <source>
        <dbReference type="ARBA" id="ARBA00022487"/>
    </source>
</evidence>
<dbReference type="PROSITE" id="PS00122">
    <property type="entry name" value="CARBOXYLESTERASE_B_1"/>
    <property type="match status" value="1"/>
</dbReference>
<dbReference type="InterPro" id="IPR019826">
    <property type="entry name" value="Carboxylesterase_B_AS"/>
</dbReference>
<dbReference type="OrthoDB" id="19653at2759"/>
<dbReference type="Gene3D" id="3.40.50.1820">
    <property type="entry name" value="alpha/beta hydrolase"/>
    <property type="match status" value="1"/>
</dbReference>
<sequence>MFKAITLILCSYFILCCDSRTAEKLKVQLPDGSRLLGRYLTSDSGRGIRAFMGVPYAEKPIGELRWKAPQKKKAWDDELKAYYDPPICIQRDPFRRDYEITGCEDCLYLNVYAPEVIRDPVPVMIFFHGGGLMCGSGIKPFYGPDSLLEHDVIYIGINYRLGPLGFLSTGDDNCPGNFGLKDQVIALKWIQENIASFGGNPNLVTIFGESAGGGAVTYHMQSKLSKGLFHRGIAQSGTNLAPWGAVAHKGVAEERAQELGKMMGCTFDGQDYGKMIECLRDVSAEDITKAFYDFFKWDTDPMVPFPPVVEHEHEGAFITENPRFVMNPHGLNIPLMTGVTSEEGALKTGAFIYNDDLREELLKNWEKALSTSLYYDHHDSQKQEEITKKIDEFYFNNQRLTSNNNQNLTNLWTDAWFFHAMVDYLKLRFSNENRNKTYVYLFTHKGASSFTEIFKAGSENYYGTAHAEELQYLFPIRKDLHYFFSSIPTEQDKRISKILTKLWVNFAYFGNPTPTEVEGQIWKETSSFPLDYLRIGNEMDENNDNLVSLEKDLYPERANFWTDLSAHYPADDENLLDPNSKANVKGEL</sequence>
<accession>A0A9N9WWX3</accession>
<name>A0A9N9WWX3_9DIPT</name>
<feature type="chain" id="PRO_5040535159" description="Carboxylic ester hydrolase" evidence="6">
    <location>
        <begin position="20"/>
        <end position="588"/>
    </location>
</feature>
<dbReference type="EC" id="3.1.1.-" evidence="6"/>
<dbReference type="Pfam" id="PF00135">
    <property type="entry name" value="COesterase"/>
    <property type="match status" value="1"/>
</dbReference>
<protein>
    <recommendedName>
        <fullName evidence="6">Carboxylic ester hydrolase</fullName>
        <ecNumber evidence="6">3.1.1.-</ecNumber>
    </recommendedName>
</protein>
<dbReference type="GO" id="GO:0052689">
    <property type="term" value="F:carboxylic ester hydrolase activity"/>
    <property type="evidence" value="ECO:0007669"/>
    <property type="project" value="UniProtKB-KW"/>
</dbReference>
<dbReference type="PANTHER" id="PTHR11559">
    <property type="entry name" value="CARBOXYLESTERASE"/>
    <property type="match status" value="1"/>
</dbReference>